<gene>
    <name evidence="3" type="ORF">GCM10009710_18920</name>
</gene>
<evidence type="ECO:0000313" key="4">
    <source>
        <dbReference type="Proteomes" id="UP001501057"/>
    </source>
</evidence>
<dbReference type="Proteomes" id="UP001501057">
    <property type="component" value="Unassembled WGS sequence"/>
</dbReference>
<dbReference type="InterPro" id="IPR001119">
    <property type="entry name" value="SLH_dom"/>
</dbReference>
<dbReference type="EMBL" id="BAAAME010000004">
    <property type="protein sequence ID" value="GAA1738826.1"/>
    <property type="molecule type" value="Genomic_DNA"/>
</dbReference>
<reference evidence="4" key="1">
    <citation type="journal article" date="2019" name="Int. J. Syst. Evol. Microbiol.">
        <title>The Global Catalogue of Microorganisms (GCM) 10K type strain sequencing project: providing services to taxonomists for standard genome sequencing and annotation.</title>
        <authorList>
            <consortium name="The Broad Institute Genomics Platform"/>
            <consortium name="The Broad Institute Genome Sequencing Center for Infectious Disease"/>
            <person name="Wu L."/>
            <person name="Ma J."/>
        </authorList>
    </citation>
    <scope>NUCLEOTIDE SEQUENCE [LARGE SCALE GENOMIC DNA]</scope>
    <source>
        <strain evidence="4">JCM 13518</strain>
    </source>
</reference>
<dbReference type="Pfam" id="PF00395">
    <property type="entry name" value="SLH"/>
    <property type="match status" value="3"/>
</dbReference>
<comment type="caution">
    <text evidence="3">The sequence shown here is derived from an EMBL/GenBank/DDBJ whole genome shotgun (WGS) entry which is preliminary data.</text>
</comment>
<evidence type="ECO:0000256" key="1">
    <source>
        <dbReference type="SAM" id="SignalP"/>
    </source>
</evidence>
<accession>A0ABP4VUY8</accession>
<feature type="chain" id="PRO_5045044047" description="SLH domain-containing protein" evidence="1">
    <location>
        <begin position="31"/>
        <end position="322"/>
    </location>
</feature>
<evidence type="ECO:0000259" key="2">
    <source>
        <dbReference type="PROSITE" id="PS51272"/>
    </source>
</evidence>
<keyword evidence="4" id="KW-1185">Reference proteome</keyword>
<dbReference type="InterPro" id="IPR051465">
    <property type="entry name" value="Cell_Envelope_Struct_Comp"/>
</dbReference>
<feature type="domain" description="SLH" evidence="2">
    <location>
        <begin position="195"/>
        <end position="258"/>
    </location>
</feature>
<dbReference type="RefSeq" id="WP_344200527.1">
    <property type="nucleotide sequence ID" value="NZ_BAAAME010000004.1"/>
</dbReference>
<protein>
    <recommendedName>
        <fullName evidence="2">SLH domain-containing protein</fullName>
    </recommendedName>
</protein>
<feature type="domain" description="SLH" evidence="2">
    <location>
        <begin position="127"/>
        <end position="194"/>
    </location>
</feature>
<sequence length="322" mass="34604">MKFGRPMAARAAAIAAAAAVALATPTSVQAATGEDPYFRWDSGVCGNSIVISAKTSSGVVEWSTNGTVQASHGAYWFPSENFGYPDAGDAVRLGYSGGTFEFVTYGLNNNDDVVWGPSFQNIPIVACAGPFNDVAVSHAFANNIVWLYNTGITTGYQNGDGTVSFRGSQPVLREQMAAFLYRFDHEGGNPPNDAPNATFPDAATNTFTKHIAWLAEQGITTGYVENGVTTFRGSQSVLREQMAAFLYRLAGKPPVDLPATSPFADVPTSHTFYKEIVWLASQNITTGYVENGVKTFRGSQPVLREQMAAFLNRYQDNVVSVS</sequence>
<proteinExistence type="predicted"/>
<dbReference type="PROSITE" id="PS51272">
    <property type="entry name" value="SLH"/>
    <property type="match status" value="3"/>
</dbReference>
<feature type="domain" description="SLH" evidence="2">
    <location>
        <begin position="259"/>
        <end position="322"/>
    </location>
</feature>
<dbReference type="PANTHER" id="PTHR43308">
    <property type="entry name" value="OUTER MEMBRANE PROTEIN ALPHA-RELATED"/>
    <property type="match status" value="1"/>
</dbReference>
<evidence type="ECO:0000313" key="3">
    <source>
        <dbReference type="EMBL" id="GAA1738826.1"/>
    </source>
</evidence>
<name>A0ABP4VUY8_9ACTN</name>
<keyword evidence="1" id="KW-0732">Signal</keyword>
<feature type="signal peptide" evidence="1">
    <location>
        <begin position="1"/>
        <end position="30"/>
    </location>
</feature>
<organism evidence="3 4">
    <name type="scientific">Aeromicrobium alkaliterrae</name>
    <dbReference type="NCBI Taxonomy" id="302168"/>
    <lineage>
        <taxon>Bacteria</taxon>
        <taxon>Bacillati</taxon>
        <taxon>Actinomycetota</taxon>
        <taxon>Actinomycetes</taxon>
        <taxon>Propionibacteriales</taxon>
        <taxon>Nocardioidaceae</taxon>
        <taxon>Aeromicrobium</taxon>
    </lineage>
</organism>